<keyword evidence="2" id="KW-1185">Reference proteome</keyword>
<dbReference type="RefSeq" id="WP_038477134.1">
    <property type="nucleotide sequence ID" value="NZ_CP003923.1"/>
</dbReference>
<evidence type="ECO:0000313" key="1">
    <source>
        <dbReference type="EMBL" id="AIC93275.1"/>
    </source>
</evidence>
<dbReference type="Proteomes" id="UP000027142">
    <property type="component" value="Chromosome"/>
</dbReference>
<dbReference type="PATRIC" id="fig|1246626.3.peg.665"/>
<dbReference type="OrthoDB" id="2922572at2"/>
<dbReference type="KEGG" id="ble:BleG1_0667"/>
<protein>
    <submittedName>
        <fullName evidence="1">Uncharacterized protein</fullName>
    </submittedName>
</protein>
<organism evidence="1 2">
    <name type="scientific">Shouchella lehensis G1</name>
    <dbReference type="NCBI Taxonomy" id="1246626"/>
    <lineage>
        <taxon>Bacteria</taxon>
        <taxon>Bacillati</taxon>
        <taxon>Bacillota</taxon>
        <taxon>Bacilli</taxon>
        <taxon>Bacillales</taxon>
        <taxon>Bacillaceae</taxon>
        <taxon>Shouchella</taxon>
    </lineage>
</organism>
<gene>
    <name evidence="1" type="ORF">BleG1_0667</name>
</gene>
<proteinExistence type="predicted"/>
<dbReference type="HOGENOM" id="CLU_1381691_0_0_9"/>
<name>A0A060LTF7_9BACI</name>
<reference evidence="1 2" key="1">
    <citation type="journal article" date="2014" name="Gene">
        <title>A comparative genomic analysis of the alkalitolerant soil bacterium Bacillus lehensis G1.</title>
        <authorList>
            <person name="Noor Y.M."/>
            <person name="Samsulrizal N.H."/>
            <person name="Jema'on N.A."/>
            <person name="Low K.O."/>
            <person name="Ramli A.N."/>
            <person name="Alias N.I."/>
            <person name="Damis S.I."/>
            <person name="Fuzi S.F."/>
            <person name="Isa M.N."/>
            <person name="Murad A.M."/>
            <person name="Raih M.F."/>
            <person name="Bakar F.D."/>
            <person name="Najimudin N."/>
            <person name="Mahadi N.M."/>
            <person name="Illias R.M."/>
        </authorList>
    </citation>
    <scope>NUCLEOTIDE SEQUENCE [LARGE SCALE GENOMIC DNA]</scope>
    <source>
        <strain evidence="1 2">G1</strain>
    </source>
</reference>
<accession>A0A060LTF7</accession>
<dbReference type="AlphaFoldDB" id="A0A060LTF7"/>
<sequence>MKKWIVGAPILGAILIVSLFFFQIQTIAPEENEQFQQPLLEAIVQAREDVAAIDGLRDKGIEKWAIRLRINQLTTGHVHSEEDLLAQAEQAHVKRNDQLMVAKEVYGVDMSENQIHTFINQELEQVDDAFMKPIAAAHGMSLEAFMFEWEYDHFAYNYAWREIGSQLEDEFPIQEGETAEEYNERLREEWRSKIKEM</sequence>
<dbReference type="EMBL" id="CP003923">
    <property type="protein sequence ID" value="AIC93275.1"/>
    <property type="molecule type" value="Genomic_DNA"/>
</dbReference>
<evidence type="ECO:0000313" key="2">
    <source>
        <dbReference type="Proteomes" id="UP000027142"/>
    </source>
</evidence>
<dbReference type="eggNOG" id="ENOG5030EBF">
    <property type="taxonomic scope" value="Bacteria"/>
</dbReference>